<dbReference type="InterPro" id="IPR003749">
    <property type="entry name" value="ThiS/MoaD-like"/>
</dbReference>
<dbReference type="EMBL" id="UOGH01000068">
    <property type="protein sequence ID" value="VAX27946.1"/>
    <property type="molecule type" value="Genomic_DNA"/>
</dbReference>
<dbReference type="InterPro" id="IPR016155">
    <property type="entry name" value="Mopterin_synth/thiamin_S_b"/>
</dbReference>
<dbReference type="InterPro" id="IPR012675">
    <property type="entry name" value="Beta-grasp_dom_sf"/>
</dbReference>
<dbReference type="InterPro" id="IPR052045">
    <property type="entry name" value="Sulfur_Carrier/Prot_Modifier"/>
</dbReference>
<dbReference type="PANTHER" id="PTHR38031">
    <property type="entry name" value="SULFUR CARRIER PROTEIN SLR0821-RELATED"/>
    <property type="match status" value="1"/>
</dbReference>
<dbReference type="PANTHER" id="PTHR38031:SF1">
    <property type="entry name" value="SULFUR CARRIER PROTEIN CYSO"/>
    <property type="match status" value="1"/>
</dbReference>
<name>A0A3B1CBU2_9ZZZZ</name>
<dbReference type="Pfam" id="PF02597">
    <property type="entry name" value="ThiS"/>
    <property type="match status" value="1"/>
</dbReference>
<reference evidence="1" key="1">
    <citation type="submission" date="2018-06" db="EMBL/GenBank/DDBJ databases">
        <authorList>
            <person name="Zhirakovskaya E."/>
        </authorList>
    </citation>
    <scope>NUCLEOTIDE SEQUENCE</scope>
</reference>
<sequence>MAVKVRIPTPLQRLTDGQEVVEGKPGKIIEMIQDLDSRYPGLAERVSEGGKIRRFVNIYLNEEDIRFLKAEETEVKDGDEVSIVPAIAGGRGNL</sequence>
<dbReference type="Gene3D" id="3.10.20.30">
    <property type="match status" value="1"/>
</dbReference>
<protein>
    <submittedName>
        <fullName evidence="1">MoaD/ThiS family protein clustered with threonine synthase</fullName>
    </submittedName>
</protein>
<accession>A0A3B1CBU2</accession>
<gene>
    <name evidence="1" type="ORF">MNBD_NITROSPIRAE02-1507</name>
</gene>
<organism evidence="1">
    <name type="scientific">hydrothermal vent metagenome</name>
    <dbReference type="NCBI Taxonomy" id="652676"/>
    <lineage>
        <taxon>unclassified sequences</taxon>
        <taxon>metagenomes</taxon>
        <taxon>ecological metagenomes</taxon>
    </lineage>
</organism>
<dbReference type="SUPFAM" id="SSF54285">
    <property type="entry name" value="MoaD/ThiS"/>
    <property type="match status" value="1"/>
</dbReference>
<evidence type="ECO:0000313" key="1">
    <source>
        <dbReference type="EMBL" id="VAX27946.1"/>
    </source>
</evidence>
<proteinExistence type="predicted"/>
<dbReference type="AlphaFoldDB" id="A0A3B1CBU2"/>